<accession>A0A645GNY9</accession>
<comment type="caution">
    <text evidence="1">The sequence shown here is derived from an EMBL/GenBank/DDBJ whole genome shotgun (WGS) entry which is preliminary data.</text>
</comment>
<organism evidence="1">
    <name type="scientific">bioreactor metagenome</name>
    <dbReference type="NCBI Taxonomy" id="1076179"/>
    <lineage>
        <taxon>unclassified sequences</taxon>
        <taxon>metagenomes</taxon>
        <taxon>ecological metagenomes</taxon>
    </lineage>
</organism>
<evidence type="ECO:0000313" key="1">
    <source>
        <dbReference type="EMBL" id="MPN28577.1"/>
    </source>
</evidence>
<gene>
    <name evidence="1" type="ORF">SDC9_176019</name>
</gene>
<dbReference type="EMBL" id="VSSQ01078927">
    <property type="protein sequence ID" value="MPN28577.1"/>
    <property type="molecule type" value="Genomic_DNA"/>
</dbReference>
<protein>
    <submittedName>
        <fullName evidence="1">Uncharacterized protein</fullName>
    </submittedName>
</protein>
<dbReference type="AlphaFoldDB" id="A0A645GNY9"/>
<reference evidence="1" key="1">
    <citation type="submission" date="2019-08" db="EMBL/GenBank/DDBJ databases">
        <authorList>
            <person name="Kucharzyk K."/>
            <person name="Murdoch R.W."/>
            <person name="Higgins S."/>
            <person name="Loffler F."/>
        </authorList>
    </citation>
    <scope>NUCLEOTIDE SEQUENCE</scope>
</reference>
<sequence>MRPLGEACQLPVDIGIKTAVHALKAQNRASAGKGLRQIKPAHIAAYRRLIGHIGRIIGNRIVDIGVLGLSKTLHLPAARHPDASIAQP</sequence>
<name>A0A645GNY9_9ZZZZ</name>
<proteinExistence type="predicted"/>